<reference evidence="1 2" key="1">
    <citation type="journal article" date="2016" name="Nat. Commun.">
        <title>Thousands of microbial genomes shed light on interconnected biogeochemical processes in an aquifer system.</title>
        <authorList>
            <person name="Anantharaman K."/>
            <person name="Brown C.T."/>
            <person name="Hug L.A."/>
            <person name="Sharon I."/>
            <person name="Castelle C.J."/>
            <person name="Probst A.J."/>
            <person name="Thomas B.C."/>
            <person name="Singh A."/>
            <person name="Wilkins M.J."/>
            <person name="Karaoz U."/>
            <person name="Brodie E.L."/>
            <person name="Williams K.H."/>
            <person name="Hubbard S.S."/>
            <person name="Banfield J.F."/>
        </authorList>
    </citation>
    <scope>NUCLEOTIDE SEQUENCE [LARGE SCALE GENOMIC DNA]</scope>
</reference>
<dbReference type="EMBL" id="MFCX01000032">
    <property type="protein sequence ID" value="OGE25109.1"/>
    <property type="molecule type" value="Genomic_DNA"/>
</dbReference>
<dbReference type="AlphaFoldDB" id="A0A1F5J939"/>
<name>A0A1F5J939_9BACT</name>
<evidence type="ECO:0000313" key="2">
    <source>
        <dbReference type="Proteomes" id="UP000177042"/>
    </source>
</evidence>
<dbReference type="Proteomes" id="UP000177042">
    <property type="component" value="Unassembled WGS sequence"/>
</dbReference>
<protein>
    <submittedName>
        <fullName evidence="1">Uncharacterized protein</fullName>
    </submittedName>
</protein>
<comment type="caution">
    <text evidence="1">The sequence shown here is derived from an EMBL/GenBank/DDBJ whole genome shotgun (WGS) entry which is preliminary data.</text>
</comment>
<sequence length="92" mass="9387">MPLIELEGTPSTAAANGSKDVSVVPQFVSILNSKGLELSIGEQVETAFSPGPPLPPPCFGKPPPPCVGRPPEPCYGKPPGGPPPCYGGCYGR</sequence>
<organism evidence="1 2">
    <name type="scientific">Candidatus Daviesbacteria bacterium RIFCSPHIGHO2_02_FULL_39_12</name>
    <dbReference type="NCBI Taxonomy" id="1797770"/>
    <lineage>
        <taxon>Bacteria</taxon>
        <taxon>Candidatus Daviesiibacteriota</taxon>
    </lineage>
</organism>
<evidence type="ECO:0000313" key="1">
    <source>
        <dbReference type="EMBL" id="OGE25109.1"/>
    </source>
</evidence>
<gene>
    <name evidence="1" type="ORF">A3C26_02110</name>
</gene>
<accession>A0A1F5J939</accession>
<proteinExistence type="predicted"/>